<proteinExistence type="predicted"/>
<reference evidence="1 2" key="1">
    <citation type="submission" date="2024-02" db="EMBL/GenBank/DDBJ databases">
        <title>Roseovarius strain W115 nov., isolated from a marine algae.</title>
        <authorList>
            <person name="Lee M.W."/>
            <person name="Lee J.K."/>
            <person name="Kim J.M."/>
            <person name="Choi D.G."/>
            <person name="Baek J.H."/>
            <person name="Bayburt H."/>
            <person name="Jung J.J."/>
            <person name="Han D.M."/>
            <person name="Jeon C.O."/>
        </authorList>
    </citation>
    <scope>NUCLEOTIDE SEQUENCE [LARGE SCALE GENOMIC DNA]</scope>
    <source>
        <strain evidence="1 2">W115</strain>
        <plasmid evidence="1 2">unnamed1</plasmid>
    </source>
</reference>
<protein>
    <recommendedName>
        <fullName evidence="3">Nuclear transport factor 2 family protein</fullName>
    </recommendedName>
</protein>
<sequence length="133" mass="15034">MTMTPDHANAAAVKATLDDLISGVSGHSFDVLDRIYHRDMRTYLLADGGVLMQNDKLGFMEHVKSAMAQMGDPNPWAEYHLVEADDTHGHILISRKNNVTNRKQLLTLSIDFVLEDGRWQIIREVIMTRNDDA</sequence>
<organism evidence="1 2">
    <name type="scientific">Roseovarius rhodophyticola</name>
    <dbReference type="NCBI Taxonomy" id="3080827"/>
    <lineage>
        <taxon>Bacteria</taxon>
        <taxon>Pseudomonadati</taxon>
        <taxon>Pseudomonadota</taxon>
        <taxon>Alphaproteobacteria</taxon>
        <taxon>Rhodobacterales</taxon>
        <taxon>Roseobacteraceae</taxon>
        <taxon>Roseovarius</taxon>
    </lineage>
</organism>
<name>A0ABZ2TKD8_9RHOB</name>
<dbReference type="InterPro" id="IPR032710">
    <property type="entry name" value="NTF2-like_dom_sf"/>
</dbReference>
<dbReference type="SUPFAM" id="SSF54427">
    <property type="entry name" value="NTF2-like"/>
    <property type="match status" value="1"/>
</dbReference>
<keyword evidence="1" id="KW-0614">Plasmid</keyword>
<dbReference type="RefSeq" id="WP_317054390.1">
    <property type="nucleotide sequence ID" value="NZ_CP146607.1"/>
</dbReference>
<keyword evidence="2" id="KW-1185">Reference proteome</keyword>
<dbReference type="Proteomes" id="UP001281305">
    <property type="component" value="Plasmid unnamed1"/>
</dbReference>
<evidence type="ECO:0000313" key="2">
    <source>
        <dbReference type="Proteomes" id="UP001281305"/>
    </source>
</evidence>
<evidence type="ECO:0008006" key="3">
    <source>
        <dbReference type="Google" id="ProtNLM"/>
    </source>
</evidence>
<gene>
    <name evidence="1" type="ORF">RZS32_018765</name>
</gene>
<dbReference type="EMBL" id="CP146607">
    <property type="protein sequence ID" value="WYK20129.1"/>
    <property type="molecule type" value="Genomic_DNA"/>
</dbReference>
<accession>A0ABZ2TKD8</accession>
<geneLocation type="plasmid" evidence="1 2">
    <name>unnamed1</name>
</geneLocation>
<dbReference type="Gene3D" id="3.10.450.50">
    <property type="match status" value="1"/>
</dbReference>
<evidence type="ECO:0000313" key="1">
    <source>
        <dbReference type="EMBL" id="WYK20129.1"/>
    </source>
</evidence>